<dbReference type="InterPro" id="IPR023828">
    <property type="entry name" value="Peptidase_S8_Ser-AS"/>
</dbReference>
<keyword evidence="4 6" id="KW-0720">Serine protease</keyword>
<evidence type="ECO:0000259" key="10">
    <source>
        <dbReference type="Pfam" id="PF00082"/>
    </source>
</evidence>
<dbReference type="InterPro" id="IPR050131">
    <property type="entry name" value="Peptidase_S8_subtilisin-like"/>
</dbReference>
<evidence type="ECO:0000256" key="6">
    <source>
        <dbReference type="PROSITE-ProRule" id="PRU01240"/>
    </source>
</evidence>
<dbReference type="Proteomes" id="UP000231658">
    <property type="component" value="Unassembled WGS sequence"/>
</dbReference>
<dbReference type="OrthoDB" id="9816306at2"/>
<dbReference type="GO" id="GO:0006508">
    <property type="term" value="P:proteolysis"/>
    <property type="evidence" value="ECO:0007669"/>
    <property type="project" value="UniProtKB-KW"/>
</dbReference>
<dbReference type="InterPro" id="IPR034204">
    <property type="entry name" value="PfSUB1-like_cat_dom"/>
</dbReference>
<evidence type="ECO:0000256" key="7">
    <source>
        <dbReference type="RuleBase" id="RU003355"/>
    </source>
</evidence>
<dbReference type="InterPro" id="IPR022398">
    <property type="entry name" value="Peptidase_S8_His-AS"/>
</dbReference>
<dbReference type="InterPro" id="IPR036852">
    <property type="entry name" value="Peptidase_S8/S53_dom_sf"/>
</dbReference>
<dbReference type="PANTHER" id="PTHR43806">
    <property type="entry name" value="PEPTIDASE S8"/>
    <property type="match status" value="1"/>
</dbReference>
<dbReference type="SUPFAM" id="SSF52743">
    <property type="entry name" value="Subtilisin-like"/>
    <property type="match status" value="1"/>
</dbReference>
<feature type="active site" description="Charge relay system" evidence="5 6">
    <location>
        <position position="433"/>
    </location>
</feature>
<organism evidence="11 12">
    <name type="scientific">Candidatus Terasakiella magnetica</name>
    <dbReference type="NCBI Taxonomy" id="1867952"/>
    <lineage>
        <taxon>Bacteria</taxon>
        <taxon>Pseudomonadati</taxon>
        <taxon>Pseudomonadota</taxon>
        <taxon>Alphaproteobacteria</taxon>
        <taxon>Rhodospirillales</taxon>
        <taxon>Terasakiellaceae</taxon>
        <taxon>Terasakiella</taxon>
    </lineage>
</organism>
<feature type="region of interest" description="Disordered" evidence="8">
    <location>
        <begin position="493"/>
        <end position="539"/>
    </location>
</feature>
<dbReference type="InterPro" id="IPR000209">
    <property type="entry name" value="Peptidase_S8/S53_dom"/>
</dbReference>
<feature type="chain" id="PRO_5008680844" evidence="9">
    <location>
        <begin position="29"/>
        <end position="539"/>
    </location>
</feature>
<dbReference type="AlphaFoldDB" id="A0A1C3RK47"/>
<dbReference type="GO" id="GO:0004252">
    <property type="term" value="F:serine-type endopeptidase activity"/>
    <property type="evidence" value="ECO:0007669"/>
    <property type="project" value="UniProtKB-UniRule"/>
</dbReference>
<dbReference type="InterPro" id="IPR015500">
    <property type="entry name" value="Peptidase_S8_subtilisin-rel"/>
</dbReference>
<proteinExistence type="inferred from homology"/>
<evidence type="ECO:0000313" key="12">
    <source>
        <dbReference type="Proteomes" id="UP000231658"/>
    </source>
</evidence>
<feature type="signal peptide" evidence="9">
    <location>
        <begin position="1"/>
        <end position="28"/>
    </location>
</feature>
<dbReference type="STRING" id="1867952.MTBPR1_60158"/>
<dbReference type="Pfam" id="PF00082">
    <property type="entry name" value="Peptidase_S8"/>
    <property type="match status" value="1"/>
</dbReference>
<dbReference type="PROSITE" id="PS00138">
    <property type="entry name" value="SUBTILASE_SER"/>
    <property type="match status" value="1"/>
</dbReference>
<dbReference type="CDD" id="cd07473">
    <property type="entry name" value="Peptidases_S8_Subtilisin_like"/>
    <property type="match status" value="1"/>
</dbReference>
<evidence type="ECO:0000256" key="3">
    <source>
        <dbReference type="ARBA" id="ARBA00022801"/>
    </source>
</evidence>
<feature type="active site" description="Charge relay system" evidence="5 6">
    <location>
        <position position="181"/>
    </location>
</feature>
<dbReference type="PROSITE" id="PS00137">
    <property type="entry name" value="SUBTILASE_HIS"/>
    <property type="match status" value="1"/>
</dbReference>
<evidence type="ECO:0000256" key="9">
    <source>
        <dbReference type="SAM" id="SignalP"/>
    </source>
</evidence>
<evidence type="ECO:0000256" key="1">
    <source>
        <dbReference type="ARBA" id="ARBA00011073"/>
    </source>
</evidence>
<dbReference type="PRINTS" id="PR00723">
    <property type="entry name" value="SUBTILISIN"/>
</dbReference>
<dbReference type="EMBL" id="FLYE01000045">
    <property type="protein sequence ID" value="SCA57645.1"/>
    <property type="molecule type" value="Genomic_DNA"/>
</dbReference>
<evidence type="ECO:0000256" key="2">
    <source>
        <dbReference type="ARBA" id="ARBA00022670"/>
    </source>
</evidence>
<feature type="compositionally biased region" description="Basic and acidic residues" evidence="8">
    <location>
        <begin position="527"/>
        <end position="539"/>
    </location>
</feature>
<keyword evidence="9" id="KW-0732">Signal</keyword>
<evidence type="ECO:0000256" key="8">
    <source>
        <dbReference type="SAM" id="MobiDB-lite"/>
    </source>
</evidence>
<protein>
    <submittedName>
        <fullName evidence="11">Putative Thermophilic serine proteinase</fullName>
        <ecNumber evidence="11">3.4.21.-</ecNumber>
    </submittedName>
</protein>
<reference evidence="11 12" key="1">
    <citation type="submission" date="2016-07" db="EMBL/GenBank/DDBJ databases">
        <authorList>
            <person name="Lefevre C.T."/>
        </authorList>
    </citation>
    <scope>NUCLEOTIDE SEQUENCE [LARGE SCALE GENOMIC DNA]</scope>
    <source>
        <strain evidence="11">PR1</strain>
    </source>
</reference>
<dbReference type="PROSITE" id="PS51892">
    <property type="entry name" value="SUBTILASE"/>
    <property type="match status" value="1"/>
</dbReference>
<accession>A0A1C3RK47</accession>
<evidence type="ECO:0000256" key="5">
    <source>
        <dbReference type="PIRSR" id="PIRSR615500-1"/>
    </source>
</evidence>
<keyword evidence="2 6" id="KW-0645">Protease</keyword>
<dbReference type="PANTHER" id="PTHR43806:SF11">
    <property type="entry name" value="CEREVISIN-RELATED"/>
    <property type="match status" value="1"/>
</dbReference>
<comment type="similarity">
    <text evidence="1 6 7">Belongs to the peptidase S8 family.</text>
</comment>
<dbReference type="EC" id="3.4.21.-" evidence="11"/>
<dbReference type="InterPro" id="IPR023827">
    <property type="entry name" value="Peptidase_S8_Asp-AS"/>
</dbReference>
<gene>
    <name evidence="11" type="ORF">MTBPR1_60158</name>
</gene>
<name>A0A1C3RK47_9PROT</name>
<sequence>MRTLRKYTCFSAKIHSFAFIFSILFSYATPQFSQAFAEDKKDQIEIFKAPLTPEAIEGEFLVHFKNDKSLKSMAKGMKPTWASKLGKGVEIDTSLSTFNIAHVKVANPASSGQWDNLAGIMSSDPNVEAVEPNYLYHATASPTNDEYIDDLWHLNSVSAFKAWDRLPKQENGKDIIVAVVDTGIQLNHEDLKGHIWKNTKEIPGNLEDDDGNGYVDDLTGWNFHDNNQMPYSHLNPIPVASIDPDTGRFKCSGHPTKKDYEIHGTHVAGIIAAAQNNNIGVAGVYNRIKIMPLKALGGPCGYGDSKAILRAVLYAYVHGAKIINMSLGGYAHSEMAQRVYEFLSKEGVLVVAAAGNAQNNNDGRYKSYPASYPANGILSVAATDSQDHLAEFSNYGKRGVDLAAPGVKILSTAPRDIKKDWPQSNYIALSGTSMAAPVVSGAAAILLAQNPKLNNIQLKNMLMSGTDKLTNLKGKVLTGGRLNIAKALSQRTVVTKQKKNERTQRQEPTPEMQSSSGPASVGGIRIFDSRTGSEERMKW</sequence>
<feature type="domain" description="Peptidase S8/S53" evidence="10">
    <location>
        <begin position="172"/>
        <end position="469"/>
    </location>
</feature>
<feature type="active site" description="Charge relay system" evidence="5 6">
    <location>
        <position position="263"/>
    </location>
</feature>
<evidence type="ECO:0000313" key="11">
    <source>
        <dbReference type="EMBL" id="SCA57645.1"/>
    </source>
</evidence>
<keyword evidence="12" id="KW-1185">Reference proteome</keyword>
<dbReference type="Gene3D" id="3.40.50.200">
    <property type="entry name" value="Peptidase S8/S53 domain"/>
    <property type="match status" value="1"/>
</dbReference>
<evidence type="ECO:0000256" key="4">
    <source>
        <dbReference type="ARBA" id="ARBA00022825"/>
    </source>
</evidence>
<dbReference type="PROSITE" id="PS00136">
    <property type="entry name" value="SUBTILASE_ASP"/>
    <property type="match status" value="1"/>
</dbReference>
<keyword evidence="3 6" id="KW-0378">Hydrolase</keyword>